<dbReference type="InterPro" id="IPR036782">
    <property type="entry name" value="NE0471-like_N"/>
</dbReference>
<gene>
    <name evidence="1" type="ORF">SBF1_3380001</name>
</gene>
<dbReference type="SUPFAM" id="SSF143880">
    <property type="entry name" value="NE0471 N-terminal domain-like"/>
    <property type="match status" value="1"/>
</dbReference>
<dbReference type="Pfam" id="PF10387">
    <property type="entry name" value="DUF2442"/>
    <property type="match status" value="1"/>
</dbReference>
<dbReference type="Proteomes" id="UP000238916">
    <property type="component" value="Unassembled WGS sequence"/>
</dbReference>
<name>A0A2U3L147_9FIRM</name>
<evidence type="ECO:0000313" key="1">
    <source>
        <dbReference type="EMBL" id="SPF45664.1"/>
    </source>
</evidence>
<evidence type="ECO:0000313" key="2">
    <source>
        <dbReference type="Proteomes" id="UP000238916"/>
    </source>
</evidence>
<dbReference type="AlphaFoldDB" id="A0A2U3L147"/>
<dbReference type="OrthoDB" id="1666234at2"/>
<reference evidence="2" key="1">
    <citation type="submission" date="2018-02" db="EMBL/GenBank/DDBJ databases">
        <authorList>
            <person name="Hausmann B."/>
        </authorList>
    </citation>
    <scope>NUCLEOTIDE SEQUENCE [LARGE SCALE GENOMIC DNA]</scope>
    <source>
        <strain evidence="2">Peat soil MAG SbF1</strain>
    </source>
</reference>
<sequence length="115" mass="13585">MEYYPEIIQVIPTEDYKVYIYFDDGRVKLFDASDLIEHGVFRQLKEKKVFTKTCKVLNKTLAWDINENYSQYDCLDLDPLELYRSCPDTEEPTWLFKSISSEVESQNIHSREGSA</sequence>
<organism evidence="1 2">
    <name type="scientific">Candidatus Desulfosporosinus infrequens</name>
    <dbReference type="NCBI Taxonomy" id="2043169"/>
    <lineage>
        <taxon>Bacteria</taxon>
        <taxon>Bacillati</taxon>
        <taxon>Bacillota</taxon>
        <taxon>Clostridia</taxon>
        <taxon>Eubacteriales</taxon>
        <taxon>Desulfitobacteriaceae</taxon>
        <taxon>Desulfosporosinus</taxon>
    </lineage>
</organism>
<protein>
    <recommendedName>
        <fullName evidence="3">DUF2442 domain-containing protein</fullName>
    </recommendedName>
</protein>
<dbReference type="EMBL" id="OMOF01000266">
    <property type="protein sequence ID" value="SPF45664.1"/>
    <property type="molecule type" value="Genomic_DNA"/>
</dbReference>
<proteinExistence type="predicted"/>
<accession>A0A2U3L147</accession>
<evidence type="ECO:0008006" key="3">
    <source>
        <dbReference type="Google" id="ProtNLM"/>
    </source>
</evidence>
<dbReference type="Gene3D" id="3.30.2020.10">
    <property type="entry name" value="NE0471-like N-terminal domain"/>
    <property type="match status" value="1"/>
</dbReference>
<dbReference type="InterPro" id="IPR018841">
    <property type="entry name" value="DUF2442"/>
</dbReference>